<dbReference type="InterPro" id="IPR036679">
    <property type="entry name" value="FlgN-like_sf"/>
</dbReference>
<proteinExistence type="inferred from homology"/>
<gene>
    <name evidence="5" type="ORF">L2740_14015</name>
</gene>
<evidence type="ECO:0000313" key="6">
    <source>
        <dbReference type="Proteomes" id="UP001139293"/>
    </source>
</evidence>
<sequence>MTNLSQLLSSQHQVLTELNAVISQEKQALHEQKADALLALASTKANLLSSLKHNDEMIAAQPDLDLLKTDAELIAQVSSAKALLAQCQQLNAENESLIELSLASLNRFSQALQVSRNASSLTYDGKGKTSSISTLGNNLQA</sequence>
<keyword evidence="6" id="KW-1185">Reference proteome</keyword>
<comment type="caution">
    <text evidence="5">The sequence shown here is derived from an EMBL/GenBank/DDBJ whole genome shotgun (WGS) entry which is preliminary data.</text>
</comment>
<dbReference type="SUPFAM" id="SSF140566">
    <property type="entry name" value="FlgN-like"/>
    <property type="match status" value="1"/>
</dbReference>
<dbReference type="InterPro" id="IPR007809">
    <property type="entry name" value="FlgN-like"/>
</dbReference>
<organism evidence="5 6">
    <name type="scientific">Shewanella pneumatophori</name>
    <dbReference type="NCBI Taxonomy" id="314092"/>
    <lineage>
        <taxon>Bacteria</taxon>
        <taxon>Pseudomonadati</taxon>
        <taxon>Pseudomonadota</taxon>
        <taxon>Gammaproteobacteria</taxon>
        <taxon>Alteromonadales</taxon>
        <taxon>Shewanellaceae</taxon>
        <taxon>Shewanella</taxon>
    </lineage>
</organism>
<keyword evidence="5" id="KW-0969">Cilium</keyword>
<dbReference type="EMBL" id="JAKILB010000008">
    <property type="protein sequence ID" value="MCL1139661.1"/>
    <property type="molecule type" value="Genomic_DNA"/>
</dbReference>
<dbReference type="Pfam" id="PF05130">
    <property type="entry name" value="FlgN"/>
    <property type="match status" value="1"/>
</dbReference>
<evidence type="ECO:0000256" key="4">
    <source>
        <dbReference type="SAM" id="MobiDB-lite"/>
    </source>
</evidence>
<evidence type="ECO:0000256" key="1">
    <source>
        <dbReference type="ARBA" id="ARBA00002397"/>
    </source>
</evidence>
<comment type="function">
    <text evidence="1">Required for the efficient initiation of filament assembly.</text>
</comment>
<feature type="region of interest" description="Disordered" evidence="4">
    <location>
        <begin position="121"/>
        <end position="141"/>
    </location>
</feature>
<reference evidence="5" key="1">
    <citation type="submission" date="2022-01" db="EMBL/GenBank/DDBJ databases">
        <title>Whole genome-based taxonomy of the Shewanellaceae.</title>
        <authorList>
            <person name="Martin-Rodriguez A.J."/>
        </authorList>
    </citation>
    <scope>NUCLEOTIDE SEQUENCE</scope>
    <source>
        <strain evidence="5">KCTC 23973</strain>
    </source>
</reference>
<dbReference type="Gene3D" id="1.20.58.300">
    <property type="entry name" value="FlgN-like"/>
    <property type="match status" value="1"/>
</dbReference>
<dbReference type="RefSeq" id="WP_248468646.1">
    <property type="nucleotide sequence ID" value="NZ_JAKILB010000008.1"/>
</dbReference>
<accession>A0A9X1ZDP3</accession>
<evidence type="ECO:0000313" key="5">
    <source>
        <dbReference type="EMBL" id="MCL1139661.1"/>
    </source>
</evidence>
<evidence type="ECO:0000256" key="2">
    <source>
        <dbReference type="ARBA" id="ARBA00007703"/>
    </source>
</evidence>
<protein>
    <submittedName>
        <fullName evidence="5">Flagellar protein FlgN</fullName>
    </submittedName>
</protein>
<keyword evidence="3" id="KW-1005">Bacterial flagellum biogenesis</keyword>
<keyword evidence="5" id="KW-0966">Cell projection</keyword>
<dbReference type="AlphaFoldDB" id="A0A9X1ZDP3"/>
<dbReference type="Proteomes" id="UP001139293">
    <property type="component" value="Unassembled WGS sequence"/>
</dbReference>
<evidence type="ECO:0000256" key="3">
    <source>
        <dbReference type="ARBA" id="ARBA00022795"/>
    </source>
</evidence>
<keyword evidence="5" id="KW-0282">Flagellum</keyword>
<comment type="similarity">
    <text evidence="2">Belongs to the FlgN family.</text>
</comment>
<name>A0A9X1ZDP3_9GAMM</name>
<dbReference type="GO" id="GO:0044780">
    <property type="term" value="P:bacterial-type flagellum assembly"/>
    <property type="evidence" value="ECO:0007669"/>
    <property type="project" value="InterPro"/>
</dbReference>